<evidence type="ECO:0000256" key="5">
    <source>
        <dbReference type="ARBA" id="ARBA00023242"/>
    </source>
</evidence>
<feature type="compositionally biased region" description="Polar residues" evidence="8">
    <location>
        <begin position="537"/>
        <end position="555"/>
    </location>
</feature>
<dbReference type="GeneID" id="28837648"/>
<reference evidence="10 11" key="1">
    <citation type="submission" date="2016-03" db="EMBL/GenBank/DDBJ databases">
        <title>Comparative genomics of Pseudogymnoascus destructans, the fungus causing white-nose syndrome of bats.</title>
        <authorList>
            <person name="Palmer J.M."/>
            <person name="Drees K.P."/>
            <person name="Foster J.T."/>
            <person name="Lindner D.L."/>
        </authorList>
    </citation>
    <scope>NUCLEOTIDE SEQUENCE [LARGE SCALE GENOMIC DNA]</scope>
    <source>
        <strain evidence="10 11">UAMH 10579</strain>
    </source>
</reference>
<keyword evidence="11" id="KW-1185">Reference proteome</keyword>
<feature type="region of interest" description="Disordered" evidence="8">
    <location>
        <begin position="416"/>
        <end position="555"/>
    </location>
</feature>
<sequence length="555" mass="63904">MTRSTQPGLRFRTRKLSPKQPLSVIREDQIDSDEYKELVDNQYKVETGVEKSEENEYHLQEALAAALGRGSKEEAKKIVPAPPSEETKDINYDELYAFKFSKSSSYIRFSQTVEECTGCQYDMTTDDDVFLKAYNQKKPPTGQCSEDDFEKIMEAFETTADRQTPFAAVDNTVAGFEMMEFALKQEVDKKAQAFAKDIYDYWKTRRQCSSNRPLQPTLKFELHQDSDDGDPYVCFRRRDVRQTRKTRARDIQVTDKLRKLRKELEDGRQLVLMSLQREHAKRDLLAIDRSIFEQRGKVKEIRQRLGIKVDDEVLINQKPQKRKPVEVPQLQRTPGTQIRIPSSRTDGRTIEADLTLLSDVLAQKENLLQMEIDSKIQQHQRWNQNHIDMTREPLSDARTPPPDSSFRLATTQYLMTPPASVSEESCENALEPREMRGFSPPPEEEPHGQPSYRRRIGRLGRLWIDRRGLPSPPADPTDSRSDRWKYDQDDDDDTPMYDVDPYDTNALKFRATIPYTDRNRRPPPEIAGANGPVANGTAANPGNRPSISLPSQKPT</sequence>
<dbReference type="AlphaFoldDB" id="A0A1B8GNQ5"/>
<comment type="subcellular location">
    <subcellularLocation>
        <location evidence="1 7">Nucleus</location>
    </subcellularLocation>
</comment>
<keyword evidence="3 7" id="KW-0805">Transcription regulation</keyword>
<reference evidence="11" key="2">
    <citation type="journal article" date="2018" name="Nat. Commun.">
        <title>Extreme sensitivity to ultraviolet light in the fungal pathogen causing white-nose syndrome of bats.</title>
        <authorList>
            <person name="Palmer J.M."/>
            <person name="Drees K.P."/>
            <person name="Foster J.T."/>
            <person name="Lindner D.L."/>
        </authorList>
    </citation>
    <scope>NUCLEOTIDE SEQUENCE [LARGE SCALE GENOMIC DNA]</scope>
    <source>
        <strain evidence="11">UAMH 10579</strain>
    </source>
</reference>
<dbReference type="EMBL" id="KV460222">
    <property type="protein sequence ID" value="OBT97471.1"/>
    <property type="molecule type" value="Genomic_DNA"/>
</dbReference>
<evidence type="ECO:0000256" key="6">
    <source>
        <dbReference type="ARBA" id="ARBA00025513"/>
    </source>
</evidence>
<dbReference type="InterPro" id="IPR019542">
    <property type="entry name" value="Enhancer_polycomb-like_N"/>
</dbReference>
<feature type="domain" description="Enhancer of polycomb-like N-terminal" evidence="9">
    <location>
        <begin position="12"/>
        <end position="158"/>
    </location>
</feature>
<proteinExistence type="inferred from homology"/>
<dbReference type="GO" id="GO:0035267">
    <property type="term" value="C:NuA4 histone acetyltransferase complex"/>
    <property type="evidence" value="ECO:0007669"/>
    <property type="project" value="InterPro"/>
</dbReference>
<comment type="function">
    <text evidence="6">Component of the NuA4 histone acetyltransferase complex which is involved in transcriptional activation of selected genes principally by acetylation of nucleosomal histone H4 and H2A. The NuA4 complex is also involved in DNA repair. Involved in gene silencing by neighboring heterochromatin, blockage of the silencing spreading along the chromosome, and required for cell cycle progression through G2/M.</text>
</comment>
<evidence type="ECO:0000256" key="7">
    <source>
        <dbReference type="RuleBase" id="RU361124"/>
    </source>
</evidence>
<dbReference type="GO" id="GO:0006357">
    <property type="term" value="P:regulation of transcription by RNA polymerase II"/>
    <property type="evidence" value="ECO:0007669"/>
    <property type="project" value="InterPro"/>
</dbReference>
<dbReference type="OrthoDB" id="435275at2759"/>
<evidence type="ECO:0000256" key="4">
    <source>
        <dbReference type="ARBA" id="ARBA00023163"/>
    </source>
</evidence>
<dbReference type="Pfam" id="PF10513">
    <property type="entry name" value="EPL1"/>
    <property type="match status" value="1"/>
</dbReference>
<keyword evidence="5 7" id="KW-0539">Nucleus</keyword>
<dbReference type="RefSeq" id="XP_018131204.1">
    <property type="nucleotide sequence ID" value="XM_018273737.2"/>
</dbReference>
<organism evidence="10 11">
    <name type="scientific">Pseudogymnoascus verrucosus</name>
    <dbReference type="NCBI Taxonomy" id="342668"/>
    <lineage>
        <taxon>Eukaryota</taxon>
        <taxon>Fungi</taxon>
        <taxon>Dikarya</taxon>
        <taxon>Ascomycota</taxon>
        <taxon>Pezizomycotina</taxon>
        <taxon>Leotiomycetes</taxon>
        <taxon>Thelebolales</taxon>
        <taxon>Thelebolaceae</taxon>
        <taxon>Pseudogymnoascus</taxon>
    </lineage>
</organism>
<feature type="compositionally biased region" description="Basic and acidic residues" evidence="8">
    <location>
        <begin position="477"/>
        <end position="487"/>
    </location>
</feature>
<protein>
    <recommendedName>
        <fullName evidence="7">Enhancer of polycomb-like protein</fullName>
    </recommendedName>
</protein>
<evidence type="ECO:0000256" key="3">
    <source>
        <dbReference type="ARBA" id="ARBA00023015"/>
    </source>
</evidence>
<name>A0A1B8GNQ5_9PEZI</name>
<comment type="similarity">
    <text evidence="2 7">Belongs to the enhancer of polycomb family.</text>
</comment>
<dbReference type="InterPro" id="IPR024943">
    <property type="entry name" value="Enhancer_polycomb"/>
</dbReference>
<dbReference type="STRING" id="342668.A0A1B8GNQ5"/>
<accession>A0A1B8GNQ5</accession>
<evidence type="ECO:0000259" key="9">
    <source>
        <dbReference type="Pfam" id="PF10513"/>
    </source>
</evidence>
<dbReference type="Proteomes" id="UP000091956">
    <property type="component" value="Unassembled WGS sequence"/>
</dbReference>
<dbReference type="PANTHER" id="PTHR14898">
    <property type="entry name" value="ENHANCER OF POLYCOMB"/>
    <property type="match status" value="1"/>
</dbReference>
<evidence type="ECO:0000256" key="8">
    <source>
        <dbReference type="SAM" id="MobiDB-lite"/>
    </source>
</evidence>
<dbReference type="GO" id="GO:0005634">
    <property type="term" value="C:nucleus"/>
    <property type="evidence" value="ECO:0007669"/>
    <property type="project" value="UniProtKB-SubCell"/>
</dbReference>
<evidence type="ECO:0000256" key="1">
    <source>
        <dbReference type="ARBA" id="ARBA00004123"/>
    </source>
</evidence>
<gene>
    <name evidence="10" type="primary">EPL1</name>
    <name evidence="10" type="ORF">VE01_04262</name>
</gene>
<evidence type="ECO:0000313" key="11">
    <source>
        <dbReference type="Proteomes" id="UP000091956"/>
    </source>
</evidence>
<evidence type="ECO:0000313" key="10">
    <source>
        <dbReference type="EMBL" id="OBT97471.1"/>
    </source>
</evidence>
<evidence type="ECO:0000256" key="2">
    <source>
        <dbReference type="ARBA" id="ARBA00008035"/>
    </source>
</evidence>
<keyword evidence="4 7" id="KW-0804">Transcription</keyword>